<dbReference type="InterPro" id="IPR026841">
    <property type="entry name" value="Aur1/Ipt1"/>
</dbReference>
<proteinExistence type="predicted"/>
<feature type="region of interest" description="Disordered" evidence="5">
    <location>
        <begin position="1"/>
        <end position="28"/>
    </location>
</feature>
<feature type="transmembrane region" description="Helical" evidence="6">
    <location>
        <begin position="249"/>
        <end position="267"/>
    </location>
</feature>
<dbReference type="PANTHER" id="PTHR31310">
    <property type="match status" value="1"/>
</dbReference>
<accession>A0A7W9UW20</accession>
<feature type="compositionally biased region" description="Low complexity" evidence="5">
    <location>
        <begin position="301"/>
        <end position="310"/>
    </location>
</feature>
<evidence type="ECO:0000256" key="3">
    <source>
        <dbReference type="ARBA" id="ARBA00022989"/>
    </source>
</evidence>
<evidence type="ECO:0000256" key="2">
    <source>
        <dbReference type="ARBA" id="ARBA00022692"/>
    </source>
</evidence>
<protein>
    <recommendedName>
        <fullName evidence="7">Inositolphosphotransferase Aur1/Ipt1 domain-containing protein</fullName>
    </recommendedName>
</protein>
<gene>
    <name evidence="8" type="ORF">FHS42_000351</name>
</gene>
<feature type="compositionally biased region" description="Low complexity" evidence="5">
    <location>
        <begin position="358"/>
        <end position="371"/>
    </location>
</feature>
<dbReference type="InterPro" id="IPR052185">
    <property type="entry name" value="IPC_Synthase-Related"/>
</dbReference>
<organism evidence="8 9">
    <name type="scientific">Streptomyces zagrosensis</name>
    <dbReference type="NCBI Taxonomy" id="1042984"/>
    <lineage>
        <taxon>Bacteria</taxon>
        <taxon>Bacillati</taxon>
        <taxon>Actinomycetota</taxon>
        <taxon>Actinomycetes</taxon>
        <taxon>Kitasatosporales</taxon>
        <taxon>Streptomycetaceae</taxon>
        <taxon>Streptomyces</taxon>
    </lineage>
</organism>
<evidence type="ECO:0000313" key="9">
    <source>
        <dbReference type="Proteomes" id="UP000588098"/>
    </source>
</evidence>
<keyword evidence="3 6" id="KW-1133">Transmembrane helix</keyword>
<sequence>MGEATLRTPEGRNAAPPPPIEERAGARQPTVSERLARLRLPRRPRLWFEILLIAVSYWTYSLIRNAVPAQKTTAFRNADWIWRAEDQLGLAFEHSVNHGINSVTWLIVGMNYYYATLHFVVTIGVLVWLYRWHPGRYAATRLVLFATTGVALIGFYFFPLAPPRLMPGMGFIDTVIVHHTWGSMASGNLAEVSNQYAAMPSMHIGWSTWCGLTIAALASRRWVKALGVLYPMATLVVIVATANHFWLDAIGGLICLTIGFTVAAWWYTASPYQLPQHIAGPARSAQLRRWAPAGGAGRAALAAPAAGSPRTPGGATAAHAPSRPAPTTDAPAVNASAASVPYATSAVSRPDGDSPAVATAPDTAADDTAPPRGMGLAEGRSDPAEDQPAPDRSRSASRRT</sequence>
<comment type="caution">
    <text evidence="8">The sequence shown here is derived from an EMBL/GenBank/DDBJ whole genome shotgun (WGS) entry which is preliminary data.</text>
</comment>
<keyword evidence="4 6" id="KW-0472">Membrane</keyword>
<evidence type="ECO:0000259" key="7">
    <source>
        <dbReference type="Pfam" id="PF14378"/>
    </source>
</evidence>
<name>A0A7W9UW20_9ACTN</name>
<feature type="region of interest" description="Disordered" evidence="5">
    <location>
        <begin position="301"/>
        <end position="400"/>
    </location>
</feature>
<keyword evidence="9" id="KW-1185">Reference proteome</keyword>
<evidence type="ECO:0000256" key="4">
    <source>
        <dbReference type="ARBA" id="ARBA00023136"/>
    </source>
</evidence>
<evidence type="ECO:0000313" key="8">
    <source>
        <dbReference type="EMBL" id="MBB5933333.1"/>
    </source>
</evidence>
<dbReference type="GO" id="GO:0016020">
    <property type="term" value="C:membrane"/>
    <property type="evidence" value="ECO:0007669"/>
    <property type="project" value="UniProtKB-SubCell"/>
</dbReference>
<feature type="transmembrane region" description="Helical" evidence="6">
    <location>
        <begin position="196"/>
        <end position="218"/>
    </location>
</feature>
<evidence type="ECO:0000256" key="1">
    <source>
        <dbReference type="ARBA" id="ARBA00004141"/>
    </source>
</evidence>
<evidence type="ECO:0000256" key="6">
    <source>
        <dbReference type="SAM" id="Phobius"/>
    </source>
</evidence>
<keyword evidence="2 6" id="KW-0812">Transmembrane</keyword>
<feature type="compositionally biased region" description="Basic and acidic residues" evidence="5">
    <location>
        <begin position="379"/>
        <end position="394"/>
    </location>
</feature>
<feature type="transmembrane region" description="Helical" evidence="6">
    <location>
        <begin position="225"/>
        <end position="243"/>
    </location>
</feature>
<feature type="transmembrane region" description="Helical" evidence="6">
    <location>
        <begin position="142"/>
        <end position="161"/>
    </location>
</feature>
<reference evidence="8 9" key="1">
    <citation type="submission" date="2020-08" db="EMBL/GenBank/DDBJ databases">
        <title>Genomic Encyclopedia of Type Strains, Phase III (KMG-III): the genomes of soil and plant-associated and newly described type strains.</title>
        <authorList>
            <person name="Whitman W."/>
        </authorList>
    </citation>
    <scope>NUCLEOTIDE SEQUENCE [LARGE SCALE GENOMIC DNA]</scope>
    <source>
        <strain evidence="8 9">CECT 8305</strain>
    </source>
</reference>
<feature type="domain" description="Inositolphosphotransferase Aur1/Ipt1" evidence="7">
    <location>
        <begin position="80"/>
        <end position="261"/>
    </location>
</feature>
<dbReference type="Pfam" id="PF14378">
    <property type="entry name" value="PAP2_3"/>
    <property type="match status" value="1"/>
</dbReference>
<feature type="transmembrane region" description="Helical" evidence="6">
    <location>
        <begin position="46"/>
        <end position="63"/>
    </location>
</feature>
<evidence type="ECO:0000256" key="5">
    <source>
        <dbReference type="SAM" id="MobiDB-lite"/>
    </source>
</evidence>
<dbReference type="EMBL" id="JACHJL010000001">
    <property type="protein sequence ID" value="MBB5933333.1"/>
    <property type="molecule type" value="Genomic_DNA"/>
</dbReference>
<dbReference type="Proteomes" id="UP000588098">
    <property type="component" value="Unassembled WGS sequence"/>
</dbReference>
<feature type="compositionally biased region" description="Low complexity" evidence="5">
    <location>
        <begin position="330"/>
        <end position="343"/>
    </location>
</feature>
<dbReference type="CDD" id="cd03386">
    <property type="entry name" value="PAP2_Aur1_like"/>
    <property type="match status" value="1"/>
</dbReference>
<feature type="transmembrane region" description="Helical" evidence="6">
    <location>
        <begin position="112"/>
        <end position="130"/>
    </location>
</feature>
<dbReference type="PANTHER" id="PTHR31310:SF7">
    <property type="entry name" value="PA-PHOSPHATASE RELATED-FAMILY PROTEIN DDB_G0268928"/>
    <property type="match status" value="1"/>
</dbReference>
<comment type="subcellular location">
    <subcellularLocation>
        <location evidence="1">Membrane</location>
        <topology evidence="1">Multi-pass membrane protein</topology>
    </subcellularLocation>
</comment>
<dbReference type="AlphaFoldDB" id="A0A7W9UW20"/>